<dbReference type="GO" id="GO:0015035">
    <property type="term" value="F:protein-disulfide reductase activity"/>
    <property type="evidence" value="ECO:0007669"/>
    <property type="project" value="InterPro"/>
</dbReference>
<evidence type="ECO:0000313" key="1">
    <source>
        <dbReference type="EMBL" id="VFQ95196.1"/>
    </source>
</evidence>
<dbReference type="OrthoDB" id="1921868at2759"/>
<gene>
    <name evidence="1" type="ORF">CCAM_LOCUS36972</name>
</gene>
<accession>A0A484N410</accession>
<dbReference type="InterPro" id="IPR052927">
    <property type="entry name" value="DCC_oxidoreductase"/>
</dbReference>
<evidence type="ECO:0000313" key="2">
    <source>
        <dbReference type="Proteomes" id="UP000595140"/>
    </source>
</evidence>
<proteinExistence type="predicted"/>
<dbReference type="PANTHER" id="PTHR33639">
    <property type="entry name" value="THIOL-DISULFIDE OXIDOREDUCTASE DCC"/>
    <property type="match status" value="1"/>
</dbReference>
<sequence>MSEMCKMAFHFLLFNYFQLLSLDKFLCFLGYDDPAAALKVLYHLPFPYSVLSAFMVIPKPLRDAVYDYVAKRRYDWFGKDGGDCLVLQDKELLDRFIDAEELLRRNRSACSVNRLGMHAFSWPDFDPPRYMGVNL</sequence>
<dbReference type="PANTHER" id="PTHR33639:SF1">
    <property type="entry name" value="T23E23.25"/>
    <property type="match status" value="1"/>
</dbReference>
<keyword evidence="2" id="KW-1185">Reference proteome</keyword>
<name>A0A484N410_9ASTE</name>
<organism evidence="1 2">
    <name type="scientific">Cuscuta campestris</name>
    <dbReference type="NCBI Taxonomy" id="132261"/>
    <lineage>
        <taxon>Eukaryota</taxon>
        <taxon>Viridiplantae</taxon>
        <taxon>Streptophyta</taxon>
        <taxon>Embryophyta</taxon>
        <taxon>Tracheophyta</taxon>
        <taxon>Spermatophyta</taxon>
        <taxon>Magnoliopsida</taxon>
        <taxon>eudicotyledons</taxon>
        <taxon>Gunneridae</taxon>
        <taxon>Pentapetalae</taxon>
        <taxon>asterids</taxon>
        <taxon>lamiids</taxon>
        <taxon>Solanales</taxon>
        <taxon>Convolvulaceae</taxon>
        <taxon>Cuscuteae</taxon>
        <taxon>Cuscuta</taxon>
        <taxon>Cuscuta subgen. Grammica</taxon>
        <taxon>Cuscuta sect. Cleistogrammica</taxon>
    </lineage>
</organism>
<dbReference type="Proteomes" id="UP000595140">
    <property type="component" value="Unassembled WGS sequence"/>
</dbReference>
<dbReference type="EMBL" id="OOIL02005599">
    <property type="protein sequence ID" value="VFQ95196.1"/>
    <property type="molecule type" value="Genomic_DNA"/>
</dbReference>
<dbReference type="Pfam" id="PF04134">
    <property type="entry name" value="DCC1-like"/>
    <property type="match status" value="1"/>
</dbReference>
<reference evidence="1 2" key="1">
    <citation type="submission" date="2018-04" db="EMBL/GenBank/DDBJ databases">
        <authorList>
            <person name="Vogel A."/>
        </authorList>
    </citation>
    <scope>NUCLEOTIDE SEQUENCE [LARGE SCALE GENOMIC DNA]</scope>
</reference>
<dbReference type="AlphaFoldDB" id="A0A484N410"/>
<dbReference type="InterPro" id="IPR007263">
    <property type="entry name" value="DCC1-like"/>
</dbReference>
<protein>
    <submittedName>
        <fullName evidence="1">Uncharacterized protein</fullName>
    </submittedName>
</protein>